<protein>
    <recommendedName>
        <fullName evidence="8">Transcription factor, fungi</fullName>
    </recommendedName>
</protein>
<comment type="caution">
    <text evidence="6">The sequence shown here is derived from an EMBL/GenBank/DDBJ whole genome shotgun (WGS) entry which is preliminary data.</text>
</comment>
<evidence type="ECO:0000256" key="4">
    <source>
        <dbReference type="ARBA" id="ARBA00023242"/>
    </source>
</evidence>
<dbReference type="OrthoDB" id="3364175at2759"/>
<keyword evidence="3" id="KW-0804">Transcription</keyword>
<dbReference type="AlphaFoldDB" id="A0A0A2LGV6"/>
<dbReference type="PANTHER" id="PTHR47424:SF3">
    <property type="entry name" value="REGULATORY PROTEIN GAL4"/>
    <property type="match status" value="1"/>
</dbReference>
<dbReference type="GO" id="GO:0005634">
    <property type="term" value="C:nucleus"/>
    <property type="evidence" value="ECO:0007669"/>
    <property type="project" value="TreeGrafter"/>
</dbReference>
<evidence type="ECO:0000256" key="5">
    <source>
        <dbReference type="SAM" id="Phobius"/>
    </source>
</evidence>
<gene>
    <name evidence="6" type="ORF">PITC_068810</name>
</gene>
<dbReference type="PhylomeDB" id="A0A0A2LGV6"/>
<evidence type="ECO:0000256" key="3">
    <source>
        <dbReference type="ARBA" id="ARBA00023163"/>
    </source>
</evidence>
<reference evidence="6 7" key="1">
    <citation type="journal article" date="2015" name="Mol. Plant Microbe Interact.">
        <title>Genome, transcriptome, and functional analyses of Penicillium expansum provide new insights into secondary metabolism and pathogenicity.</title>
        <authorList>
            <person name="Ballester A.R."/>
            <person name="Marcet-Houben M."/>
            <person name="Levin E."/>
            <person name="Sela N."/>
            <person name="Selma-Lazaro C."/>
            <person name="Carmona L."/>
            <person name="Wisniewski M."/>
            <person name="Droby S."/>
            <person name="Gonzalez-Candelas L."/>
            <person name="Gabaldon T."/>
        </authorList>
    </citation>
    <scope>NUCLEOTIDE SEQUENCE [LARGE SCALE GENOMIC DNA]</scope>
    <source>
        <strain evidence="6 7">PHI-1</strain>
    </source>
</reference>
<proteinExistence type="predicted"/>
<dbReference type="HOGENOM" id="CLU_1054132_0_0_1"/>
<dbReference type="Proteomes" id="UP000030104">
    <property type="component" value="Unassembled WGS sequence"/>
</dbReference>
<dbReference type="InterPro" id="IPR051127">
    <property type="entry name" value="Fungal_SecMet_Regulators"/>
</dbReference>
<dbReference type="PANTHER" id="PTHR47424">
    <property type="entry name" value="REGULATORY PROTEIN GAL4"/>
    <property type="match status" value="1"/>
</dbReference>
<sequence length="264" mass="30442">MSHILDEQRQLNKWRTQLVPSLGLHIYERLMTPEDVKDMDPHCMIRYRFNIVLSVRYHNLRILLHRPRLESLLEALWLPNDMPAEDKRIFMPMDLASVHSCLESASSIIAMVHSFTTSTVRHHEFLGAWNYSLYYTFNAALVIVGCMIVAWKDRDDSPSTWDTVDKSRGYIEKAILALRRLDSGNRVIARCVEYLSQLVHVLDTLTSDRWDSSNNTAASSMLSGYLDNLFTSEYTDALPHTHLGDFFNDPDLEFLGNVFNADAE</sequence>
<keyword evidence="7" id="KW-1185">Reference proteome</keyword>
<dbReference type="CDD" id="cd12148">
    <property type="entry name" value="fungal_TF_MHR"/>
    <property type="match status" value="1"/>
</dbReference>
<evidence type="ECO:0000313" key="7">
    <source>
        <dbReference type="Proteomes" id="UP000030104"/>
    </source>
</evidence>
<feature type="transmembrane region" description="Helical" evidence="5">
    <location>
        <begin position="133"/>
        <end position="151"/>
    </location>
</feature>
<name>A0A0A2LGV6_PENIT</name>
<keyword evidence="2" id="KW-0238">DNA-binding</keyword>
<keyword evidence="4" id="KW-0539">Nucleus</keyword>
<evidence type="ECO:0008006" key="8">
    <source>
        <dbReference type="Google" id="ProtNLM"/>
    </source>
</evidence>
<dbReference type="GO" id="GO:0000978">
    <property type="term" value="F:RNA polymerase II cis-regulatory region sequence-specific DNA binding"/>
    <property type="evidence" value="ECO:0007669"/>
    <property type="project" value="TreeGrafter"/>
</dbReference>
<evidence type="ECO:0000256" key="2">
    <source>
        <dbReference type="ARBA" id="ARBA00023125"/>
    </source>
</evidence>
<evidence type="ECO:0000256" key="1">
    <source>
        <dbReference type="ARBA" id="ARBA00023015"/>
    </source>
</evidence>
<dbReference type="GO" id="GO:0000981">
    <property type="term" value="F:DNA-binding transcription factor activity, RNA polymerase II-specific"/>
    <property type="evidence" value="ECO:0007669"/>
    <property type="project" value="TreeGrafter"/>
</dbReference>
<dbReference type="EMBL" id="JQGA01000007">
    <property type="protein sequence ID" value="KGO78418.1"/>
    <property type="molecule type" value="Genomic_DNA"/>
</dbReference>
<dbReference type="OMA" id="WICEYLI"/>
<accession>A0A0A2LGV6</accession>
<keyword evidence="1" id="KW-0805">Transcription regulation</keyword>
<evidence type="ECO:0000313" key="6">
    <source>
        <dbReference type="EMBL" id="KGO78418.1"/>
    </source>
</evidence>
<organism evidence="6 7">
    <name type="scientific">Penicillium italicum</name>
    <name type="common">Blue mold</name>
    <dbReference type="NCBI Taxonomy" id="40296"/>
    <lineage>
        <taxon>Eukaryota</taxon>
        <taxon>Fungi</taxon>
        <taxon>Dikarya</taxon>
        <taxon>Ascomycota</taxon>
        <taxon>Pezizomycotina</taxon>
        <taxon>Eurotiomycetes</taxon>
        <taxon>Eurotiomycetidae</taxon>
        <taxon>Eurotiales</taxon>
        <taxon>Aspergillaceae</taxon>
        <taxon>Penicillium</taxon>
    </lineage>
</organism>
<keyword evidence="5" id="KW-0812">Transmembrane</keyword>
<dbReference type="STRING" id="40296.A0A0A2LGV6"/>
<keyword evidence="5" id="KW-1133">Transmembrane helix</keyword>
<keyword evidence="5" id="KW-0472">Membrane</keyword>
<dbReference type="GO" id="GO:0000435">
    <property type="term" value="P:positive regulation of transcription from RNA polymerase II promoter by galactose"/>
    <property type="evidence" value="ECO:0007669"/>
    <property type="project" value="TreeGrafter"/>
</dbReference>